<sequence>MRMLLILLALAADPPASAPPKTAPPAAATDKPGVTVTENAPPPEAPPRKRIEIGRDNVDLAGAGRLDFAADSAAVIKLLPGLPGTGILGDDGVGGEIVFNRAGKAIACTAEHEGAAGKAEDELCRQIMARARFELAPGYALPFDVGRLAFAVRVRRVMAPAQPIRFVPAGKGRSLAILDTGKPGLAGCSILDNGFSEADGAAVCKAWIAAGKPGLGKPGLGKPGAAQSGARRAAGPGRRAARPARAATRGLPASRPRIGPGGDIAMVAVPLTANRSEVKLNERMIWKNVDIAYPPLSYRGITWLSKVDGTLRSKFDMRDYPRLALIEEVGGAVQIMVGFEREGVPVSCRPLTSSGTAYLDNQTCALAMTRLHFDFAPGTPPLSGTRYWSTSVRWLIPSDLEN</sequence>
<dbReference type="RefSeq" id="WP_067907498.1">
    <property type="nucleotide sequence ID" value="NZ_KQ954244.1"/>
</dbReference>
<evidence type="ECO:0000313" key="3">
    <source>
        <dbReference type="EMBL" id="KUR72861.1"/>
    </source>
</evidence>
<feature type="compositionally biased region" description="Low complexity" evidence="1">
    <location>
        <begin position="223"/>
        <end position="253"/>
    </location>
</feature>
<evidence type="ECO:0000313" key="4">
    <source>
        <dbReference type="Proteomes" id="UP000058012"/>
    </source>
</evidence>
<feature type="chain" id="PRO_5007157085" description="TonB C-terminal domain-containing protein" evidence="2">
    <location>
        <begin position="19"/>
        <end position="402"/>
    </location>
</feature>
<comment type="caution">
    <text evidence="3">The sequence shown here is derived from an EMBL/GenBank/DDBJ whole genome shotgun (WGS) entry which is preliminary data.</text>
</comment>
<gene>
    <name evidence="3" type="ORF">AQZ52_06535</name>
</gene>
<feature type="region of interest" description="Disordered" evidence="1">
    <location>
        <begin position="218"/>
        <end position="256"/>
    </location>
</feature>
<organism evidence="3 4">
    <name type="scientific">Novosphingobium fuchskuhlense</name>
    <dbReference type="NCBI Taxonomy" id="1117702"/>
    <lineage>
        <taxon>Bacteria</taxon>
        <taxon>Pseudomonadati</taxon>
        <taxon>Pseudomonadota</taxon>
        <taxon>Alphaproteobacteria</taxon>
        <taxon>Sphingomonadales</taxon>
        <taxon>Sphingomonadaceae</taxon>
        <taxon>Novosphingobium</taxon>
    </lineage>
</organism>
<dbReference type="EMBL" id="LLZS01000003">
    <property type="protein sequence ID" value="KUR72861.1"/>
    <property type="molecule type" value="Genomic_DNA"/>
</dbReference>
<protein>
    <recommendedName>
        <fullName evidence="5">TonB C-terminal domain-containing protein</fullName>
    </recommendedName>
</protein>
<evidence type="ECO:0000256" key="1">
    <source>
        <dbReference type="SAM" id="MobiDB-lite"/>
    </source>
</evidence>
<keyword evidence="4" id="KW-1185">Reference proteome</keyword>
<feature type="region of interest" description="Disordered" evidence="1">
    <location>
        <begin position="15"/>
        <end position="50"/>
    </location>
</feature>
<reference evidence="3 4" key="1">
    <citation type="submission" date="2015-10" db="EMBL/GenBank/DDBJ databases">
        <title>Draft genome sequence of Novosphingobium fuchskuhlense DSM 25065 isolated from a surface water sample of the southwest basin of Lake Grosse Fuchskuhle.</title>
        <authorList>
            <person name="Ruckert C."/>
            <person name="Winkler A."/>
            <person name="Glaeser J."/>
            <person name="Grossart H.-P."/>
            <person name="Kalinowski J."/>
            <person name="Glaeser S."/>
        </authorList>
    </citation>
    <scope>NUCLEOTIDE SEQUENCE [LARGE SCALE GENOMIC DNA]</scope>
    <source>
        <strain evidence="3 4">FNE08-7</strain>
    </source>
</reference>
<dbReference type="OrthoDB" id="7585155at2"/>
<proteinExistence type="predicted"/>
<dbReference type="STRING" id="1117702.AQZ52_06535"/>
<keyword evidence="2" id="KW-0732">Signal</keyword>
<dbReference type="AlphaFoldDB" id="A0A117UXW3"/>
<accession>A0A117UXW3</accession>
<dbReference type="Proteomes" id="UP000058012">
    <property type="component" value="Unassembled WGS sequence"/>
</dbReference>
<evidence type="ECO:0000256" key="2">
    <source>
        <dbReference type="SAM" id="SignalP"/>
    </source>
</evidence>
<name>A0A117UXW3_9SPHN</name>
<evidence type="ECO:0008006" key="5">
    <source>
        <dbReference type="Google" id="ProtNLM"/>
    </source>
</evidence>
<feature type="signal peptide" evidence="2">
    <location>
        <begin position="1"/>
        <end position="18"/>
    </location>
</feature>